<evidence type="ECO:0000256" key="1">
    <source>
        <dbReference type="ARBA" id="ARBA00004141"/>
    </source>
</evidence>
<reference evidence="7" key="1">
    <citation type="submission" date="2017-01" db="EMBL/GenBank/DDBJ databases">
        <authorList>
            <person name="Wang Y."/>
            <person name="White M."/>
            <person name="Kvist S."/>
            <person name="Moncalvo J.-M."/>
        </authorList>
    </citation>
    <scope>NUCLEOTIDE SEQUENCE [LARGE SCALE GENOMIC DNA]</scope>
    <source>
        <strain evidence="7">COL-18-3</strain>
    </source>
</reference>
<dbReference type="Gene3D" id="1.50.40.10">
    <property type="entry name" value="Mitochondrial carrier domain"/>
    <property type="match status" value="1"/>
</dbReference>
<comment type="subcellular location">
    <subcellularLocation>
        <location evidence="1">Membrane</location>
        <topology evidence="1">Multi-pass membrane protein</topology>
    </subcellularLocation>
</comment>
<comment type="caution">
    <text evidence="6">The sequence shown here is derived from an EMBL/GenBank/DDBJ whole genome shotgun (WGS) entry which is preliminary data.</text>
</comment>
<evidence type="ECO:0000313" key="7">
    <source>
        <dbReference type="Proteomes" id="UP000188320"/>
    </source>
</evidence>
<dbReference type="GO" id="GO:0016020">
    <property type="term" value="C:membrane"/>
    <property type="evidence" value="ECO:0007669"/>
    <property type="project" value="UniProtKB-SubCell"/>
</dbReference>
<dbReference type="InterPro" id="IPR018108">
    <property type="entry name" value="MCP_transmembrane"/>
</dbReference>
<protein>
    <submittedName>
        <fullName evidence="6">Uncharacterized protein</fullName>
    </submittedName>
</protein>
<dbReference type="InterPro" id="IPR023395">
    <property type="entry name" value="MCP_dom_sf"/>
</dbReference>
<evidence type="ECO:0000256" key="2">
    <source>
        <dbReference type="ARBA" id="ARBA00022692"/>
    </source>
</evidence>
<keyword evidence="2 5" id="KW-0812">Transmembrane</keyword>
<dbReference type="AlphaFoldDB" id="A0A1R1PY46"/>
<dbReference type="EMBL" id="LSSK01000037">
    <property type="protein sequence ID" value="OMH85862.1"/>
    <property type="molecule type" value="Genomic_DNA"/>
</dbReference>
<proteinExistence type="predicted"/>
<keyword evidence="4 5" id="KW-0472">Membrane</keyword>
<accession>A0A1R1PY46</accession>
<feature type="transmembrane region" description="Helical" evidence="5">
    <location>
        <begin position="23"/>
        <end position="43"/>
    </location>
</feature>
<dbReference type="SUPFAM" id="SSF103506">
    <property type="entry name" value="Mitochondrial carrier"/>
    <property type="match status" value="1"/>
</dbReference>
<evidence type="ECO:0000256" key="5">
    <source>
        <dbReference type="SAM" id="Phobius"/>
    </source>
</evidence>
<evidence type="ECO:0000256" key="3">
    <source>
        <dbReference type="ARBA" id="ARBA00022989"/>
    </source>
</evidence>
<dbReference type="Proteomes" id="UP000188320">
    <property type="component" value="Unassembled WGS sequence"/>
</dbReference>
<dbReference type="OrthoDB" id="2382881at2759"/>
<keyword evidence="3 5" id="KW-1133">Transmembrane helix</keyword>
<evidence type="ECO:0000313" key="6">
    <source>
        <dbReference type="EMBL" id="OMH85862.1"/>
    </source>
</evidence>
<gene>
    <name evidence="6" type="ORF">AX774_g577</name>
</gene>
<dbReference type="Pfam" id="PF00153">
    <property type="entry name" value="Mito_carr"/>
    <property type="match status" value="1"/>
</dbReference>
<sequence length="140" mass="15337">MYPESKTEAGMVNDSKQKSLKSIFFNSVISGGISGSFVAVFAAPLELIKIQMQLASLIHKEQLSKIEKLKAEVAKKGLLDPKVYQARLAALNNLQAVNSRVEKMYFSKNGKMSNFASIKKIVQTRGVFGLYTGLGIHVGK</sequence>
<evidence type="ECO:0000256" key="4">
    <source>
        <dbReference type="ARBA" id="ARBA00023136"/>
    </source>
</evidence>
<organism evidence="6 7">
    <name type="scientific">Zancudomyces culisetae</name>
    <name type="common">Gut fungus</name>
    <name type="synonym">Smittium culisetae</name>
    <dbReference type="NCBI Taxonomy" id="1213189"/>
    <lineage>
        <taxon>Eukaryota</taxon>
        <taxon>Fungi</taxon>
        <taxon>Fungi incertae sedis</taxon>
        <taxon>Zoopagomycota</taxon>
        <taxon>Kickxellomycotina</taxon>
        <taxon>Harpellomycetes</taxon>
        <taxon>Harpellales</taxon>
        <taxon>Legeriomycetaceae</taxon>
        <taxon>Zancudomyces</taxon>
    </lineage>
</organism>
<keyword evidence="7" id="KW-1185">Reference proteome</keyword>
<name>A0A1R1PY46_ZANCU</name>